<sequence length="289" mass="30670">MAIASILPRATFARRARARRHLVRQPTFVLAALWLSLVLVSAVAPGLLTRYDPYAIDENHILGPMSAAHWFGTDQFGRDTYTRVVYGTAESLKAAVLAVLIGLVVGSLIGLLSGFVAGRVDTAVMRLVDTMLAIPALILSLAILTTLGPGTISIGIAIGVNSIASIARLMRSEVLSVKERAYVEASRFFGHGTWYRLGRHVLPNASGSVLTAAILDIGTSILGVASLSFLGLGAPPPTPEWGSLVAEGRGFFPTQWWMSILPGAVIAASVLSVYKVARVLRNSRSANIA</sequence>
<feature type="transmembrane region" description="Helical" evidence="7">
    <location>
        <begin position="94"/>
        <end position="117"/>
    </location>
</feature>
<proteinExistence type="inferred from homology"/>
<evidence type="ECO:0000256" key="7">
    <source>
        <dbReference type="RuleBase" id="RU363032"/>
    </source>
</evidence>
<evidence type="ECO:0000256" key="4">
    <source>
        <dbReference type="ARBA" id="ARBA00022692"/>
    </source>
</evidence>
<keyword evidence="10" id="KW-1185">Reference proteome</keyword>
<dbReference type="Gene3D" id="1.10.3720.10">
    <property type="entry name" value="MetI-like"/>
    <property type="match status" value="1"/>
</dbReference>
<protein>
    <submittedName>
        <fullName evidence="9">ABC transporter permease</fullName>
    </submittedName>
</protein>
<accession>A0ABV6MAB5</accession>
<dbReference type="EMBL" id="JBHLUH010000060">
    <property type="protein sequence ID" value="MFC0531519.1"/>
    <property type="molecule type" value="Genomic_DNA"/>
</dbReference>
<evidence type="ECO:0000256" key="1">
    <source>
        <dbReference type="ARBA" id="ARBA00004651"/>
    </source>
</evidence>
<gene>
    <name evidence="9" type="ORF">ACFFIA_28125</name>
</gene>
<feature type="domain" description="ABC transmembrane type-1" evidence="8">
    <location>
        <begin position="88"/>
        <end position="277"/>
    </location>
</feature>
<evidence type="ECO:0000259" key="8">
    <source>
        <dbReference type="PROSITE" id="PS50928"/>
    </source>
</evidence>
<dbReference type="Pfam" id="PF00528">
    <property type="entry name" value="BPD_transp_1"/>
    <property type="match status" value="1"/>
</dbReference>
<dbReference type="SUPFAM" id="SSF161098">
    <property type="entry name" value="MetI-like"/>
    <property type="match status" value="1"/>
</dbReference>
<evidence type="ECO:0000313" key="9">
    <source>
        <dbReference type="EMBL" id="MFC0531519.1"/>
    </source>
</evidence>
<dbReference type="PROSITE" id="PS50928">
    <property type="entry name" value="ABC_TM1"/>
    <property type="match status" value="1"/>
</dbReference>
<comment type="caution">
    <text evidence="9">The sequence shown here is derived from an EMBL/GenBank/DDBJ whole genome shotgun (WGS) entry which is preliminary data.</text>
</comment>
<dbReference type="InterPro" id="IPR050366">
    <property type="entry name" value="BP-dependent_transpt_permease"/>
</dbReference>
<keyword evidence="4 7" id="KW-0812">Transmembrane</keyword>
<dbReference type="PANTHER" id="PTHR43386">
    <property type="entry name" value="OLIGOPEPTIDE TRANSPORT SYSTEM PERMEASE PROTEIN APPC"/>
    <property type="match status" value="1"/>
</dbReference>
<evidence type="ECO:0000256" key="3">
    <source>
        <dbReference type="ARBA" id="ARBA00022475"/>
    </source>
</evidence>
<keyword evidence="6 7" id="KW-0472">Membrane</keyword>
<dbReference type="Proteomes" id="UP001589867">
    <property type="component" value="Unassembled WGS sequence"/>
</dbReference>
<reference evidence="9 10" key="1">
    <citation type="submission" date="2024-09" db="EMBL/GenBank/DDBJ databases">
        <authorList>
            <person name="Sun Q."/>
            <person name="Mori K."/>
        </authorList>
    </citation>
    <scope>NUCLEOTIDE SEQUENCE [LARGE SCALE GENOMIC DNA]</scope>
    <source>
        <strain evidence="9 10">TBRC 3947</strain>
    </source>
</reference>
<dbReference type="RefSeq" id="WP_377256069.1">
    <property type="nucleotide sequence ID" value="NZ_JBHLUH010000060.1"/>
</dbReference>
<dbReference type="InterPro" id="IPR000515">
    <property type="entry name" value="MetI-like"/>
</dbReference>
<feature type="transmembrane region" description="Helical" evidence="7">
    <location>
        <begin position="254"/>
        <end position="274"/>
    </location>
</feature>
<evidence type="ECO:0000256" key="5">
    <source>
        <dbReference type="ARBA" id="ARBA00022989"/>
    </source>
</evidence>
<name>A0ABV6MAB5_9ACTN</name>
<organism evidence="9 10">
    <name type="scientific">Phytohabitans kaempferiae</name>
    <dbReference type="NCBI Taxonomy" id="1620943"/>
    <lineage>
        <taxon>Bacteria</taxon>
        <taxon>Bacillati</taxon>
        <taxon>Actinomycetota</taxon>
        <taxon>Actinomycetes</taxon>
        <taxon>Micromonosporales</taxon>
        <taxon>Micromonosporaceae</taxon>
    </lineage>
</organism>
<comment type="similarity">
    <text evidence="7">Belongs to the binding-protein-dependent transport system permease family.</text>
</comment>
<evidence type="ECO:0000313" key="10">
    <source>
        <dbReference type="Proteomes" id="UP001589867"/>
    </source>
</evidence>
<evidence type="ECO:0000256" key="2">
    <source>
        <dbReference type="ARBA" id="ARBA00022448"/>
    </source>
</evidence>
<keyword evidence="2 7" id="KW-0813">Transport</keyword>
<dbReference type="PANTHER" id="PTHR43386:SF25">
    <property type="entry name" value="PEPTIDE ABC TRANSPORTER PERMEASE PROTEIN"/>
    <property type="match status" value="1"/>
</dbReference>
<keyword evidence="5 7" id="KW-1133">Transmembrane helix</keyword>
<keyword evidence="3" id="KW-1003">Cell membrane</keyword>
<comment type="subcellular location">
    <subcellularLocation>
        <location evidence="1 7">Cell membrane</location>
        <topology evidence="1 7">Multi-pass membrane protein</topology>
    </subcellularLocation>
</comment>
<dbReference type="InterPro" id="IPR035906">
    <property type="entry name" value="MetI-like_sf"/>
</dbReference>
<evidence type="ECO:0000256" key="6">
    <source>
        <dbReference type="ARBA" id="ARBA00023136"/>
    </source>
</evidence>
<dbReference type="CDD" id="cd06261">
    <property type="entry name" value="TM_PBP2"/>
    <property type="match status" value="1"/>
</dbReference>